<dbReference type="InterPro" id="IPR001932">
    <property type="entry name" value="PPM-type_phosphatase-like_dom"/>
</dbReference>
<protein>
    <recommendedName>
        <fullName evidence="1">PPM-type phosphatase domain-containing protein</fullName>
    </recommendedName>
</protein>
<dbReference type="InterPro" id="IPR036457">
    <property type="entry name" value="PPM-type-like_dom_sf"/>
</dbReference>
<reference evidence="2" key="1">
    <citation type="submission" date="2023-10" db="EMBL/GenBank/DDBJ databases">
        <authorList>
            <person name="Chen Y."/>
            <person name="Shah S."/>
            <person name="Dougan E. K."/>
            <person name="Thang M."/>
            <person name="Chan C."/>
        </authorList>
    </citation>
    <scope>NUCLEOTIDE SEQUENCE [LARGE SCALE GENOMIC DNA]</scope>
</reference>
<gene>
    <name evidence="2" type="ORF">PCOR1329_LOCUS35563</name>
</gene>
<dbReference type="PROSITE" id="PS51746">
    <property type="entry name" value="PPM_2"/>
    <property type="match status" value="1"/>
</dbReference>
<dbReference type="Proteomes" id="UP001189429">
    <property type="component" value="Unassembled WGS sequence"/>
</dbReference>
<accession>A0ABN9T5C7</accession>
<keyword evidence="3" id="KW-1185">Reference proteome</keyword>
<dbReference type="Gene3D" id="3.60.40.10">
    <property type="entry name" value="PPM-type phosphatase domain"/>
    <property type="match status" value="1"/>
</dbReference>
<dbReference type="EMBL" id="CAUYUJ010014343">
    <property type="protein sequence ID" value="CAK0840023.1"/>
    <property type="molecule type" value="Genomic_DNA"/>
</dbReference>
<comment type="caution">
    <text evidence="2">The sequence shown here is derived from an EMBL/GenBank/DDBJ whole genome shotgun (WGS) entry which is preliminary data.</text>
</comment>
<name>A0ABN9T5C7_9DINO</name>
<evidence type="ECO:0000313" key="2">
    <source>
        <dbReference type="EMBL" id="CAK0840023.1"/>
    </source>
</evidence>
<sequence length="152" mass="16417">MGCELQVYEHDNGDVEQRLFVKGKGYPGLLMTRTLGDLSVKGCGITNMPEVVEWTAEEGVFLLIASDGLWELIPTAEIAQELFSSLANGMSRQSAVEKLVLRAKEIWMREVDGYCDDITALLVPLSQDLAPLSSSLTGVCGAGVCKDTCTVS</sequence>
<proteinExistence type="predicted"/>
<organism evidence="2 3">
    <name type="scientific">Prorocentrum cordatum</name>
    <dbReference type="NCBI Taxonomy" id="2364126"/>
    <lineage>
        <taxon>Eukaryota</taxon>
        <taxon>Sar</taxon>
        <taxon>Alveolata</taxon>
        <taxon>Dinophyceae</taxon>
        <taxon>Prorocentrales</taxon>
        <taxon>Prorocentraceae</taxon>
        <taxon>Prorocentrum</taxon>
    </lineage>
</organism>
<feature type="domain" description="PPM-type phosphatase" evidence="1">
    <location>
        <begin position="1"/>
        <end position="125"/>
    </location>
</feature>
<evidence type="ECO:0000313" key="3">
    <source>
        <dbReference type="Proteomes" id="UP001189429"/>
    </source>
</evidence>
<evidence type="ECO:0000259" key="1">
    <source>
        <dbReference type="PROSITE" id="PS51746"/>
    </source>
</evidence>
<dbReference type="SUPFAM" id="SSF81606">
    <property type="entry name" value="PP2C-like"/>
    <property type="match status" value="1"/>
</dbReference>
<dbReference type="Pfam" id="PF00481">
    <property type="entry name" value="PP2C"/>
    <property type="match status" value="1"/>
</dbReference>